<organism evidence="1 2">
    <name type="scientific">Musa troglodytarum</name>
    <name type="common">fe'i banana</name>
    <dbReference type="NCBI Taxonomy" id="320322"/>
    <lineage>
        <taxon>Eukaryota</taxon>
        <taxon>Viridiplantae</taxon>
        <taxon>Streptophyta</taxon>
        <taxon>Embryophyta</taxon>
        <taxon>Tracheophyta</taxon>
        <taxon>Spermatophyta</taxon>
        <taxon>Magnoliopsida</taxon>
        <taxon>Liliopsida</taxon>
        <taxon>Zingiberales</taxon>
        <taxon>Musaceae</taxon>
        <taxon>Musa</taxon>
    </lineage>
</organism>
<reference evidence="1" key="1">
    <citation type="submission" date="2022-05" db="EMBL/GenBank/DDBJ databases">
        <title>The Musa troglodytarum L. genome provides insights into the mechanism of non-climacteric behaviour and enrichment of carotenoids.</title>
        <authorList>
            <person name="Wang J."/>
        </authorList>
    </citation>
    <scope>NUCLEOTIDE SEQUENCE</scope>
    <source>
        <tissue evidence="1">Leaf</tissue>
    </source>
</reference>
<name>A0A9E7FR35_9LILI</name>
<accession>A0A9E7FR35</accession>
<dbReference type="OrthoDB" id="10600733at2759"/>
<protein>
    <submittedName>
        <fullName evidence="1">Uncharacterized protein</fullName>
    </submittedName>
</protein>
<keyword evidence="2" id="KW-1185">Reference proteome</keyword>
<proteinExistence type="predicted"/>
<dbReference type="EMBL" id="CP097506">
    <property type="protein sequence ID" value="URD99667.1"/>
    <property type="molecule type" value="Genomic_DNA"/>
</dbReference>
<evidence type="ECO:0000313" key="1">
    <source>
        <dbReference type="EMBL" id="URD99667.1"/>
    </source>
</evidence>
<gene>
    <name evidence="1" type="ORF">MUK42_20280</name>
</gene>
<dbReference type="Proteomes" id="UP001055439">
    <property type="component" value="Chromosome 4"/>
</dbReference>
<evidence type="ECO:0000313" key="2">
    <source>
        <dbReference type="Proteomes" id="UP001055439"/>
    </source>
</evidence>
<dbReference type="Gene3D" id="3.40.50.720">
    <property type="entry name" value="NAD(P)-binding Rossmann-like Domain"/>
    <property type="match status" value="1"/>
</dbReference>
<dbReference type="AlphaFoldDB" id="A0A9E7FR35"/>
<sequence>MDDLFDINAVIVQACCDGNAKCCPKAMVNLVADSSNSAVPIPPEDYKTAGIVRNSDPNVSSISEADYPNLSTNGEMRKFAGWVRVRFISEVWEEFSRPSLFTFSTSRRHVHGKVCDAVMNLSVNMYLFLHVHEARAMDPEGLGKTPASSLRYRAQHLDLELVG</sequence>